<feature type="chain" id="PRO_5022153258" evidence="1">
    <location>
        <begin position="23"/>
        <end position="201"/>
    </location>
</feature>
<dbReference type="PROSITE" id="PS51257">
    <property type="entry name" value="PROKAR_LIPOPROTEIN"/>
    <property type="match status" value="1"/>
</dbReference>
<feature type="signal peptide" evidence="1">
    <location>
        <begin position="1"/>
        <end position="22"/>
    </location>
</feature>
<evidence type="ECO:0000313" key="2">
    <source>
        <dbReference type="EMBL" id="GEM49094.1"/>
    </source>
</evidence>
<keyword evidence="3" id="KW-1185">Reference proteome</keyword>
<evidence type="ECO:0000313" key="3">
    <source>
        <dbReference type="Proteomes" id="UP000321306"/>
    </source>
</evidence>
<dbReference type="Proteomes" id="UP000321306">
    <property type="component" value="Unassembled WGS sequence"/>
</dbReference>
<keyword evidence="1" id="KW-0732">Signal</keyword>
<organism evidence="2 3">
    <name type="scientific">Deinococcus cellulosilyticus (strain DSM 18568 / NBRC 106333 / KACC 11606 / 5516J-15)</name>
    <dbReference type="NCBI Taxonomy" id="1223518"/>
    <lineage>
        <taxon>Bacteria</taxon>
        <taxon>Thermotogati</taxon>
        <taxon>Deinococcota</taxon>
        <taxon>Deinococci</taxon>
        <taxon>Deinococcales</taxon>
        <taxon>Deinococcaceae</taxon>
        <taxon>Deinococcus</taxon>
    </lineage>
</organism>
<accession>A0A511N8E4</accession>
<sequence>MFHFHKTLLAFAALSLMSCAQLIPPQTLQENPLGIDNAAIQMGNGGTIDYTAPAFGDFVPQGAAPDEVEVSIVISKITVNASCLTLPDTFTVTLKDMRVKVWDRQDTFALKATERGTTENPITGTVSARVLRPELAVYAYRLPAPKTIRLVFDRQLYNLVTSGGDNLARLTGVMEVSDAKLLGCRVGALVDSNSVTLRKFN</sequence>
<comment type="caution">
    <text evidence="2">The sequence shown here is derived from an EMBL/GenBank/DDBJ whole genome shotgun (WGS) entry which is preliminary data.</text>
</comment>
<protein>
    <submittedName>
        <fullName evidence="2">Uncharacterized protein</fullName>
    </submittedName>
</protein>
<dbReference type="EMBL" id="BJXB01000028">
    <property type="protein sequence ID" value="GEM49094.1"/>
    <property type="molecule type" value="Genomic_DNA"/>
</dbReference>
<proteinExistence type="predicted"/>
<name>A0A511N8E4_DEIC1</name>
<evidence type="ECO:0000256" key="1">
    <source>
        <dbReference type="SAM" id="SignalP"/>
    </source>
</evidence>
<dbReference type="AlphaFoldDB" id="A0A511N8E4"/>
<dbReference type="RefSeq" id="WP_146889011.1">
    <property type="nucleotide sequence ID" value="NZ_BJXB01000028.1"/>
</dbReference>
<reference evidence="2 3" key="1">
    <citation type="submission" date="2019-07" db="EMBL/GenBank/DDBJ databases">
        <title>Whole genome shotgun sequence of Deinococcus cellulosilyticus NBRC 106333.</title>
        <authorList>
            <person name="Hosoyama A."/>
            <person name="Uohara A."/>
            <person name="Ohji S."/>
            <person name="Ichikawa N."/>
        </authorList>
    </citation>
    <scope>NUCLEOTIDE SEQUENCE [LARGE SCALE GENOMIC DNA]</scope>
    <source>
        <strain evidence="2 3">NBRC 106333</strain>
    </source>
</reference>
<gene>
    <name evidence="2" type="ORF">DC3_47290</name>
</gene>